<feature type="compositionally biased region" description="Low complexity" evidence="1">
    <location>
        <begin position="286"/>
        <end position="298"/>
    </location>
</feature>
<dbReference type="GO" id="GO:0005634">
    <property type="term" value="C:nucleus"/>
    <property type="evidence" value="ECO:0007669"/>
    <property type="project" value="InterPro"/>
</dbReference>
<dbReference type="PANTHER" id="PTHR12474:SF0">
    <property type="entry name" value="SESTRIN HOMOLOG"/>
    <property type="match status" value="1"/>
</dbReference>
<dbReference type="PANTHER" id="PTHR12474">
    <property type="entry name" value="P53 REGULATED PA26 NUCLEAR PROTEIN SESTRIN"/>
    <property type="match status" value="1"/>
</dbReference>
<dbReference type="EMBL" id="JANBTW010000042">
    <property type="protein sequence ID" value="KAJ2676212.1"/>
    <property type="molecule type" value="Genomic_DNA"/>
</dbReference>
<comment type="caution">
    <text evidence="2">The sequence shown here is derived from an EMBL/GenBank/DDBJ whole genome shotgun (WGS) entry which is preliminary data.</text>
</comment>
<proteinExistence type="predicted"/>
<gene>
    <name evidence="2" type="ORF">GGI25_003718</name>
</gene>
<accession>A0A9W8G5L1</accession>
<feature type="compositionally biased region" description="Low complexity" evidence="1">
    <location>
        <begin position="755"/>
        <end position="767"/>
    </location>
</feature>
<dbReference type="GO" id="GO:1990253">
    <property type="term" value="P:cellular response to leucine starvation"/>
    <property type="evidence" value="ECO:0007669"/>
    <property type="project" value="TreeGrafter"/>
</dbReference>
<dbReference type="GO" id="GO:1901031">
    <property type="term" value="P:regulation of response to reactive oxygen species"/>
    <property type="evidence" value="ECO:0007669"/>
    <property type="project" value="InterPro"/>
</dbReference>
<dbReference type="AlphaFoldDB" id="A0A9W8G5L1"/>
<protein>
    <submittedName>
        <fullName evidence="2">Uncharacterized protein</fullName>
    </submittedName>
</protein>
<name>A0A9W8G5L1_9FUNG</name>
<feature type="region of interest" description="Disordered" evidence="1">
    <location>
        <begin position="747"/>
        <end position="767"/>
    </location>
</feature>
<evidence type="ECO:0000256" key="1">
    <source>
        <dbReference type="SAM" id="MobiDB-lite"/>
    </source>
</evidence>
<dbReference type="Proteomes" id="UP001151518">
    <property type="component" value="Unassembled WGS sequence"/>
</dbReference>
<dbReference type="GO" id="GO:1904262">
    <property type="term" value="P:negative regulation of TORC1 signaling"/>
    <property type="evidence" value="ECO:0007669"/>
    <property type="project" value="TreeGrafter"/>
</dbReference>
<feature type="region of interest" description="Disordered" evidence="1">
    <location>
        <begin position="467"/>
        <end position="492"/>
    </location>
</feature>
<feature type="region of interest" description="Disordered" evidence="1">
    <location>
        <begin position="1"/>
        <end position="39"/>
    </location>
</feature>
<sequence>MPNPNHHHSHHTFPRLQTSPNVAAGGAQQRTPDPHPFALDAGYCSLPHTPRSHRDPHTPGLRRNIWVTMRRDRQSRVHSIMEARSAKGLVPTPAQQESAGFLSAKELPKAIRLRARDSAWLLGQRAKPKTVRLSELANALRTTPFDEDDMIMDSLLDAERAGTNFDPIEQSVDFDAIQEIVSLRYTVRLLLRLQLEHPDAATRQAVDDIIAKINSPKKRLKLPLAQPLATGPSFYFSASKFALTAQLRLFDEYEMDEDSYSSSSEEPSDYEDDGNHMQTDAFGNGSAASQQADSAAASKTPRRNSRARILGDQEAHAAHLMWARKFAEYMNTQWEYGAPHLFQLLTPLPQCGFFMANTLENIFRVHRSSIKEPEAYYLFAAAAAQAKCYPLVCLAEHKVIAACYDDDGDVYESWLSNGISAASSKVQLLARFGAQLASRPWEIAAQDIRHYVDEYVRIHSESLMQQLGRQRGDSSKSNGPSPRTAVHRSLSTSVVSGAPATTATMHRMPVVLNDFSRKSLEESAIRELLHCIMVMAVGHSLGSFASACGIAPDLDHPSGSFFGQMEMLVPAEPAPGLSYIQPPPSPTLSGHQSGHGQHSPRLQQARISAAYFDQVERNTVDLVTRLQYGAFPDSGMHMAPAQPFSGHAASQPHRMQNHHLMPQPPVSMLRHISGPETCPSAYMRSFGRLNDPAESSAPQFVAYRHMRARKLARYELIAPLHQQQQQQRQQQQIGTMEPRFYTSQLNSDSEFVPGASADDSSLTSPSSPLQMVHKFAQNLAQMQIQAAQNACSSAVPKSVHLSQREDLRWDVLNSYLQQQLSISDDYLGNEVQAARGLTGRPFVEAATHTTQEDDHNVFLADNGHAPLKSDATKPEWERSMDTMDERRSADLKPKSYNLASILSLASSHPEKSLYPPAGEATSRALASSIYLASRNIDVRRFHDAIWHFTLSLYHIYEEYYFYNKYRNETTPDSSQNETAGNGAISVPVQSPDASMADMGSMDVDYESEIGNLSSYMSTAGGNTQEFNIWLTEELKAHIRAVVRNPDSISVVLAQPPIATGLSLHAEEMVHINLIISLAKRQAEIIHGIRAIREYQNFMSG</sequence>
<dbReference type="GO" id="GO:0016239">
    <property type="term" value="P:positive regulation of macroautophagy"/>
    <property type="evidence" value="ECO:0007669"/>
    <property type="project" value="TreeGrafter"/>
</dbReference>
<dbReference type="InterPro" id="IPR006730">
    <property type="entry name" value="Sestrin"/>
</dbReference>
<dbReference type="Pfam" id="PF04636">
    <property type="entry name" value="PA26"/>
    <property type="match status" value="1"/>
</dbReference>
<feature type="compositionally biased region" description="Basic residues" evidence="1">
    <location>
        <begin position="1"/>
        <end position="13"/>
    </location>
</feature>
<dbReference type="OrthoDB" id="337464at2759"/>
<evidence type="ECO:0000313" key="2">
    <source>
        <dbReference type="EMBL" id="KAJ2676212.1"/>
    </source>
</evidence>
<dbReference type="GO" id="GO:0070728">
    <property type="term" value="F:L-leucine binding"/>
    <property type="evidence" value="ECO:0007669"/>
    <property type="project" value="TreeGrafter"/>
</dbReference>
<organism evidence="2 3">
    <name type="scientific">Coemansia spiralis</name>
    <dbReference type="NCBI Taxonomy" id="417178"/>
    <lineage>
        <taxon>Eukaryota</taxon>
        <taxon>Fungi</taxon>
        <taxon>Fungi incertae sedis</taxon>
        <taxon>Zoopagomycota</taxon>
        <taxon>Kickxellomycotina</taxon>
        <taxon>Kickxellomycetes</taxon>
        <taxon>Kickxellales</taxon>
        <taxon>Kickxellaceae</taxon>
        <taxon>Coemansia</taxon>
    </lineage>
</organism>
<feature type="region of interest" description="Disordered" evidence="1">
    <location>
        <begin position="257"/>
        <end position="309"/>
    </location>
</feature>
<dbReference type="GO" id="GO:0016684">
    <property type="term" value="F:oxidoreductase activity, acting on peroxide as acceptor"/>
    <property type="evidence" value="ECO:0007669"/>
    <property type="project" value="TreeGrafter"/>
</dbReference>
<dbReference type="GO" id="GO:0071233">
    <property type="term" value="P:cellular response to L-leucine"/>
    <property type="evidence" value="ECO:0007669"/>
    <property type="project" value="TreeGrafter"/>
</dbReference>
<reference evidence="2" key="1">
    <citation type="submission" date="2022-07" db="EMBL/GenBank/DDBJ databases">
        <title>Phylogenomic reconstructions and comparative analyses of Kickxellomycotina fungi.</title>
        <authorList>
            <person name="Reynolds N.K."/>
            <person name="Stajich J.E."/>
            <person name="Barry K."/>
            <person name="Grigoriev I.V."/>
            <person name="Crous P."/>
            <person name="Smith M.E."/>
        </authorList>
    </citation>
    <scope>NUCLEOTIDE SEQUENCE</scope>
    <source>
        <strain evidence="2">NRRL 3115</strain>
    </source>
</reference>
<evidence type="ECO:0000313" key="3">
    <source>
        <dbReference type="Proteomes" id="UP001151518"/>
    </source>
</evidence>